<evidence type="ECO:0000256" key="2">
    <source>
        <dbReference type="SAM" id="Phobius"/>
    </source>
</evidence>
<gene>
    <name evidence="3" type="ORF">PGLA1383_LOCUS10059</name>
</gene>
<dbReference type="EMBL" id="CAJNNV010004903">
    <property type="protein sequence ID" value="CAE8591388.1"/>
    <property type="molecule type" value="Genomic_DNA"/>
</dbReference>
<reference evidence="3" key="1">
    <citation type="submission" date="2021-02" db="EMBL/GenBank/DDBJ databases">
        <authorList>
            <person name="Dougan E. K."/>
            <person name="Rhodes N."/>
            <person name="Thang M."/>
            <person name="Chan C."/>
        </authorList>
    </citation>
    <scope>NUCLEOTIDE SEQUENCE</scope>
</reference>
<protein>
    <recommendedName>
        <fullName evidence="5">EF-hand domain-containing protein</fullName>
    </recommendedName>
</protein>
<feature type="transmembrane region" description="Helical" evidence="2">
    <location>
        <begin position="61"/>
        <end position="78"/>
    </location>
</feature>
<dbReference type="InterPro" id="IPR018247">
    <property type="entry name" value="EF_Hand_1_Ca_BS"/>
</dbReference>
<keyword evidence="2" id="KW-1133">Transmembrane helix</keyword>
<organism evidence="3 4">
    <name type="scientific">Polarella glacialis</name>
    <name type="common">Dinoflagellate</name>
    <dbReference type="NCBI Taxonomy" id="89957"/>
    <lineage>
        <taxon>Eukaryota</taxon>
        <taxon>Sar</taxon>
        <taxon>Alveolata</taxon>
        <taxon>Dinophyceae</taxon>
        <taxon>Suessiales</taxon>
        <taxon>Suessiaceae</taxon>
        <taxon>Polarella</taxon>
    </lineage>
</organism>
<dbReference type="Proteomes" id="UP000654075">
    <property type="component" value="Unassembled WGS sequence"/>
</dbReference>
<evidence type="ECO:0008006" key="5">
    <source>
        <dbReference type="Google" id="ProtNLM"/>
    </source>
</evidence>
<dbReference type="PROSITE" id="PS00018">
    <property type="entry name" value="EF_HAND_1"/>
    <property type="match status" value="1"/>
</dbReference>
<feature type="region of interest" description="Disordered" evidence="1">
    <location>
        <begin position="142"/>
        <end position="170"/>
    </location>
</feature>
<dbReference type="AlphaFoldDB" id="A0A813E0D0"/>
<evidence type="ECO:0000313" key="4">
    <source>
        <dbReference type="Proteomes" id="UP000654075"/>
    </source>
</evidence>
<feature type="compositionally biased region" description="Low complexity" evidence="1">
    <location>
        <begin position="156"/>
        <end position="170"/>
    </location>
</feature>
<comment type="caution">
    <text evidence="3">The sequence shown here is derived from an EMBL/GenBank/DDBJ whole genome shotgun (WGS) entry which is preliminary data.</text>
</comment>
<dbReference type="OrthoDB" id="10487469at2759"/>
<proteinExistence type="predicted"/>
<evidence type="ECO:0000313" key="3">
    <source>
        <dbReference type="EMBL" id="CAE8591388.1"/>
    </source>
</evidence>
<name>A0A813E0D0_POLGL</name>
<keyword evidence="2" id="KW-0812">Transmembrane</keyword>
<feature type="transmembrane region" description="Helical" evidence="2">
    <location>
        <begin position="90"/>
        <end position="110"/>
    </location>
</feature>
<keyword evidence="2" id="KW-0472">Membrane</keyword>
<keyword evidence="4" id="KW-1185">Reference proteome</keyword>
<accession>A0A813E0D0</accession>
<evidence type="ECO:0000256" key="1">
    <source>
        <dbReference type="SAM" id="MobiDB-lite"/>
    </source>
</evidence>
<sequence length="170" mass="18988">MLIAIAIMVSGILIFLYTEMRAFFKNPVDMDGDGDVDMEDFGEFLSEKICCGLSLGALKGLFFVLAVAIAGFTTLWYLNIIQPFLKELVCYIYLALVFLMFIGVVIAEVWDGASSMFKDYWKIMKNLQSFFHIQGDVKPEARKVKAERGAKAPVGRSQSPASSRRSPNCC</sequence>